<evidence type="ECO:0000313" key="2">
    <source>
        <dbReference type="Proteomes" id="UP001145114"/>
    </source>
</evidence>
<protein>
    <submittedName>
        <fullName evidence="1">3'-5' exonuclease</fullName>
    </submittedName>
</protein>
<organism evidence="1 2">
    <name type="scientific">Spiromyces aspiralis</name>
    <dbReference type="NCBI Taxonomy" id="68401"/>
    <lineage>
        <taxon>Eukaryota</taxon>
        <taxon>Fungi</taxon>
        <taxon>Fungi incertae sedis</taxon>
        <taxon>Zoopagomycota</taxon>
        <taxon>Kickxellomycotina</taxon>
        <taxon>Kickxellomycetes</taxon>
        <taxon>Kickxellales</taxon>
        <taxon>Kickxellaceae</taxon>
        <taxon>Spiromyces</taxon>
    </lineage>
</organism>
<sequence length="443" mass="49834">MENWKAIQKTLSKVVSKSEKKSKDKDKSSKKKDKSEKSDKPSEKRESKKGSKSKDKGNKDKKRKREDKETSAEELPNTDKESSIKSKKSSGVGKIVDAILFKDKEKKKSKKRKSSSKSDEEEKEGRSKKRKVDTTPPSVRSDLSSDTDSDSGNSSDDDDDKSQVAEQPRPLDDVQRAAEEAQALALAHLANTDEKMVEAEGAPRDADSWFDQIAQKDFLRNRKKEIEREGHVFNIDPSSIVPEEKKKAIGKYLAMDCEMVGVGPKGARSMLARVSLVNYYGITVLDEFVKPQERVTDYRTWVSGIRPKDIANGVPFKEVQKRVADLLEGRILVGHAVHHDLAALLLSHPASMTRDTSTYNAFRQHVNGRTPGLKRLAEIELGLKIQEGEHSSVTDAKITMLLYRKARARWEKSISLKARVKEKRRERSVAKRQPRQIAVAAAK</sequence>
<keyword evidence="1" id="KW-0540">Nuclease</keyword>
<dbReference type="EMBL" id="JAMZIH010005645">
    <property type="protein sequence ID" value="KAJ1674847.1"/>
    <property type="molecule type" value="Genomic_DNA"/>
</dbReference>
<name>A0ACC1HI00_9FUNG</name>
<keyword evidence="1" id="KW-0378">Hydrolase</keyword>
<accession>A0ACC1HI00</accession>
<comment type="caution">
    <text evidence="1">The sequence shown here is derived from an EMBL/GenBank/DDBJ whole genome shotgun (WGS) entry which is preliminary data.</text>
</comment>
<proteinExistence type="predicted"/>
<keyword evidence="2" id="KW-1185">Reference proteome</keyword>
<reference evidence="1" key="1">
    <citation type="submission" date="2022-06" db="EMBL/GenBank/DDBJ databases">
        <title>Phylogenomic reconstructions and comparative analyses of Kickxellomycotina fungi.</title>
        <authorList>
            <person name="Reynolds N.K."/>
            <person name="Stajich J.E."/>
            <person name="Barry K."/>
            <person name="Grigoriev I.V."/>
            <person name="Crous P."/>
            <person name="Smith M.E."/>
        </authorList>
    </citation>
    <scope>NUCLEOTIDE SEQUENCE</scope>
    <source>
        <strain evidence="1">RSA 2271</strain>
    </source>
</reference>
<keyword evidence="1" id="KW-0269">Exonuclease</keyword>
<evidence type="ECO:0000313" key="1">
    <source>
        <dbReference type="EMBL" id="KAJ1674847.1"/>
    </source>
</evidence>
<gene>
    <name evidence="1" type="primary">REX4</name>
    <name evidence="1" type="ORF">EV182_002441</name>
</gene>
<dbReference type="Proteomes" id="UP001145114">
    <property type="component" value="Unassembled WGS sequence"/>
</dbReference>